<name>A0ABX2N7S9_9FIRM</name>
<evidence type="ECO:0000256" key="2">
    <source>
        <dbReference type="ARBA" id="ARBA00023125"/>
    </source>
</evidence>
<evidence type="ECO:0000256" key="3">
    <source>
        <dbReference type="ARBA" id="ARBA00023163"/>
    </source>
</evidence>
<proteinExistence type="predicted"/>
<evidence type="ECO:0000313" key="6">
    <source>
        <dbReference type="Proteomes" id="UP000540919"/>
    </source>
</evidence>
<dbReference type="Proteomes" id="UP000540919">
    <property type="component" value="Unassembled WGS sequence"/>
</dbReference>
<reference evidence="5 6" key="1">
    <citation type="submission" date="2020-06" db="EMBL/GenBank/DDBJ databases">
        <title>Anaerococcus sp. nov., isolated form swine feces.</title>
        <authorList>
            <person name="Yu S."/>
        </authorList>
    </citation>
    <scope>NUCLEOTIDE SEQUENCE [LARGE SCALE GENOMIC DNA]</scope>
    <source>
        <strain evidence="5 6">AGMB00486</strain>
    </source>
</reference>
<dbReference type="PANTHER" id="PTHR33164">
    <property type="entry name" value="TRANSCRIPTIONAL REGULATOR, MARR FAMILY"/>
    <property type="match status" value="1"/>
</dbReference>
<organism evidence="5 6">
    <name type="scientific">Anaerococcus faecalis</name>
    <dbReference type="NCBI Taxonomy" id="2742993"/>
    <lineage>
        <taxon>Bacteria</taxon>
        <taxon>Bacillati</taxon>
        <taxon>Bacillota</taxon>
        <taxon>Tissierellia</taxon>
        <taxon>Tissierellales</taxon>
        <taxon>Peptoniphilaceae</taxon>
        <taxon>Anaerococcus</taxon>
    </lineage>
</organism>
<evidence type="ECO:0000256" key="1">
    <source>
        <dbReference type="ARBA" id="ARBA00023015"/>
    </source>
</evidence>
<protein>
    <submittedName>
        <fullName evidence="5">MarR family transcriptional regulator</fullName>
    </submittedName>
</protein>
<keyword evidence="3" id="KW-0804">Transcription</keyword>
<keyword evidence="6" id="KW-1185">Reference proteome</keyword>
<accession>A0ABX2N7S9</accession>
<dbReference type="PROSITE" id="PS50995">
    <property type="entry name" value="HTH_MARR_2"/>
    <property type="match status" value="1"/>
</dbReference>
<dbReference type="SMART" id="SM00347">
    <property type="entry name" value="HTH_MARR"/>
    <property type="match status" value="1"/>
</dbReference>
<keyword evidence="1" id="KW-0805">Transcription regulation</keyword>
<gene>
    <name evidence="5" type="ORF">HV819_01785</name>
</gene>
<dbReference type="InterPro" id="IPR036390">
    <property type="entry name" value="WH_DNA-bd_sf"/>
</dbReference>
<dbReference type="InterPro" id="IPR039422">
    <property type="entry name" value="MarR/SlyA-like"/>
</dbReference>
<feature type="domain" description="HTH marR-type" evidence="4">
    <location>
        <begin position="4"/>
        <end position="136"/>
    </location>
</feature>
<comment type="caution">
    <text evidence="5">The sequence shown here is derived from an EMBL/GenBank/DDBJ whole genome shotgun (WGS) entry which is preliminary data.</text>
</comment>
<dbReference type="RefSeq" id="WP_176269378.1">
    <property type="nucleotide sequence ID" value="NZ_JABVBA010000001.1"/>
</dbReference>
<dbReference type="InterPro" id="IPR036388">
    <property type="entry name" value="WH-like_DNA-bd_sf"/>
</dbReference>
<keyword evidence="2" id="KW-0238">DNA-binding</keyword>
<dbReference type="SUPFAM" id="SSF46785">
    <property type="entry name" value="Winged helix' DNA-binding domain"/>
    <property type="match status" value="1"/>
</dbReference>
<dbReference type="InterPro" id="IPR055166">
    <property type="entry name" value="Transc_reg_Sar_Rot_HTH"/>
</dbReference>
<dbReference type="EMBL" id="JABVBA010000001">
    <property type="protein sequence ID" value="NVF10747.1"/>
    <property type="molecule type" value="Genomic_DNA"/>
</dbReference>
<sequence length="139" mass="15755">MNISLKLIIALHRSIDKIDKRTMKLAQEEGLTFGQFEVLEVLYSKGDMSIGNVMKKILSSVGTISVIVNNLVKLGYIEKLSCKNDKRVCILHLKDKGRDIIERVIVKNTEMLEESFSMLTEEEKENLLIILKKIGGIYG</sequence>
<evidence type="ECO:0000259" key="4">
    <source>
        <dbReference type="PROSITE" id="PS50995"/>
    </source>
</evidence>
<dbReference type="PANTHER" id="PTHR33164:SF43">
    <property type="entry name" value="HTH-TYPE TRANSCRIPTIONAL REPRESSOR YETL"/>
    <property type="match status" value="1"/>
</dbReference>
<evidence type="ECO:0000313" key="5">
    <source>
        <dbReference type="EMBL" id="NVF10747.1"/>
    </source>
</evidence>
<dbReference type="Pfam" id="PF22381">
    <property type="entry name" value="Staph_reg_Sar_Rot"/>
    <property type="match status" value="1"/>
</dbReference>
<dbReference type="Gene3D" id="1.10.10.10">
    <property type="entry name" value="Winged helix-like DNA-binding domain superfamily/Winged helix DNA-binding domain"/>
    <property type="match status" value="1"/>
</dbReference>
<dbReference type="InterPro" id="IPR000835">
    <property type="entry name" value="HTH_MarR-typ"/>
</dbReference>
<dbReference type="PRINTS" id="PR00598">
    <property type="entry name" value="HTHMARR"/>
</dbReference>